<accession>A0A2R5GA65</accession>
<evidence type="ECO:0000256" key="6">
    <source>
        <dbReference type="ARBA" id="ARBA00023034"/>
    </source>
</evidence>
<gene>
    <name evidence="12" type="ORF">FCC1311_028392</name>
</gene>
<evidence type="ECO:0000256" key="3">
    <source>
        <dbReference type="ARBA" id="ARBA00020977"/>
    </source>
</evidence>
<keyword evidence="6" id="KW-0333">Golgi apparatus</keyword>
<comment type="similarity">
    <text evidence="2">Belongs to the COG2 family.</text>
</comment>
<evidence type="ECO:0000256" key="4">
    <source>
        <dbReference type="ARBA" id="ARBA00022448"/>
    </source>
</evidence>
<evidence type="ECO:0000259" key="11">
    <source>
        <dbReference type="Pfam" id="PF12022"/>
    </source>
</evidence>
<evidence type="ECO:0000259" key="10">
    <source>
        <dbReference type="Pfam" id="PF06148"/>
    </source>
</evidence>
<dbReference type="PANTHER" id="PTHR12961:SF0">
    <property type="entry name" value="CONSERVED OLIGOMERIC GOLGI COMPLEX SUBUNIT 2"/>
    <property type="match status" value="1"/>
</dbReference>
<feature type="region of interest" description="Disordered" evidence="9">
    <location>
        <begin position="135"/>
        <end position="249"/>
    </location>
</feature>
<dbReference type="InterPro" id="IPR024603">
    <property type="entry name" value="COG_complex_COG2_C"/>
</dbReference>
<dbReference type="EMBL" id="BEYU01000022">
    <property type="protein sequence ID" value="GBG26618.1"/>
    <property type="molecule type" value="Genomic_DNA"/>
</dbReference>
<keyword evidence="13" id="KW-1185">Reference proteome</keyword>
<keyword evidence="7" id="KW-0472">Membrane</keyword>
<evidence type="ECO:0000313" key="12">
    <source>
        <dbReference type="EMBL" id="GBG26618.1"/>
    </source>
</evidence>
<dbReference type="GO" id="GO:0006891">
    <property type="term" value="P:intra-Golgi vesicle-mediated transport"/>
    <property type="evidence" value="ECO:0007669"/>
    <property type="project" value="TreeGrafter"/>
</dbReference>
<name>A0A2R5GA65_9STRA</name>
<evidence type="ECO:0000256" key="7">
    <source>
        <dbReference type="ARBA" id="ARBA00023136"/>
    </source>
</evidence>
<evidence type="ECO:0000256" key="8">
    <source>
        <dbReference type="ARBA" id="ARBA00031344"/>
    </source>
</evidence>
<keyword evidence="4" id="KW-0813">Transport</keyword>
<feature type="compositionally biased region" description="Low complexity" evidence="9">
    <location>
        <begin position="232"/>
        <end position="243"/>
    </location>
</feature>
<evidence type="ECO:0000256" key="5">
    <source>
        <dbReference type="ARBA" id="ARBA00022927"/>
    </source>
</evidence>
<feature type="compositionally biased region" description="Basic and acidic residues" evidence="9">
    <location>
        <begin position="180"/>
        <end position="197"/>
    </location>
</feature>
<dbReference type="Pfam" id="PF06148">
    <property type="entry name" value="COG2_N"/>
    <property type="match status" value="1"/>
</dbReference>
<dbReference type="GO" id="GO:0007030">
    <property type="term" value="P:Golgi organization"/>
    <property type="evidence" value="ECO:0007669"/>
    <property type="project" value="InterPro"/>
</dbReference>
<feature type="domain" description="COG complex component COG2 C-terminal" evidence="11">
    <location>
        <begin position="471"/>
        <end position="786"/>
    </location>
</feature>
<comment type="subcellular location">
    <subcellularLocation>
        <location evidence="1">Golgi apparatus membrane</location>
        <topology evidence="1">Peripheral membrane protein</topology>
    </subcellularLocation>
</comment>
<feature type="compositionally biased region" description="Low complexity" evidence="9">
    <location>
        <begin position="202"/>
        <end position="216"/>
    </location>
</feature>
<sequence length="821" mass="89259">MFTDEVFLQEGFRADAFVAEHRKDLTLKNLESELEAYVANLDNTLVNIINNDYSAFLKLSSMLVDIDSLVAGLREPLTLLERKVQDARKVVSDPLEKQRALLDRLLYVREKRKLIQLCLSAWETLEKVERQVEQLRAEDDQDRGSTITPSGVDPIPANKSGRITPTTSLTSATAPTHSIADAHENPAESRGDTDTHSHAQGASLASPASVASAASSTKPDMTGGPSPDLQDAAASASGFTTAGKNETNGEALGRATQRLARVTFLAQENSGLPLLRMIRAKARSLEHSLIEQLELALVQVVGPDGFAEQRTTNEVDQARVRQIAVVLRAYMAINHTQEATEVFRRRVVQPSLQKILTQGRIDAGGARGIASGLQGAYGDVLRFLQTTCRPMLAAIHDPNEGLADIDLLGSSVVEGLAQVIKDQMSYVYSSGNADVLHATYLKTEAFFRILRSLAPHPERVDHVADRVLAMWNLSVYAQLRSQDMTRQLEEALVVLTANEDSHGDATHNLRLPASIALVNCFEECWSEKVVLSGVAARIFKLVVQLVFSYLAWSEASIRFVASENDVTLSMPSEEEAASEELREAADARAAAAAQAWGDAPCNKLILLCVDNLAIASFLANQVPRVQDVVVGRATGSSQGAAAKEAVQRAINEHLGQELCHAAARARRVVEQSVLAQCTETVLAGMKGVTPMYRMTNKPPPTQACEYAAKTLEPVETFLASEPAQLLDNAPASAATILESVLVLFDEQASRALEEITTSENALRRLNRNTGKRQLDSTKIRAQFFLDLERIVQSARQAGVDVDQVQGYSELRAKLAPTASSS</sequence>
<reference evidence="12 13" key="1">
    <citation type="submission" date="2017-12" db="EMBL/GenBank/DDBJ databases">
        <title>Sequencing, de novo assembly and annotation of complete genome of a new Thraustochytrid species, strain FCC1311.</title>
        <authorList>
            <person name="Sedici K."/>
            <person name="Godart F."/>
            <person name="Aiese Cigliano R."/>
            <person name="Sanseverino W."/>
            <person name="Barakat M."/>
            <person name="Ortet P."/>
            <person name="Marechal E."/>
            <person name="Cagnac O."/>
            <person name="Amato A."/>
        </authorList>
    </citation>
    <scope>NUCLEOTIDE SEQUENCE [LARGE SCALE GENOMIC DNA]</scope>
</reference>
<dbReference type="AlphaFoldDB" id="A0A2R5GA65"/>
<evidence type="ECO:0000256" key="1">
    <source>
        <dbReference type="ARBA" id="ARBA00004395"/>
    </source>
</evidence>
<feature type="domain" description="Conserved oligomeric Golgi complex subunit 2 N-terminal" evidence="10">
    <location>
        <begin position="2"/>
        <end position="73"/>
    </location>
</feature>
<feature type="compositionally biased region" description="Low complexity" evidence="9">
    <location>
        <begin position="164"/>
        <end position="176"/>
    </location>
</feature>
<organism evidence="12 13">
    <name type="scientific">Hondaea fermentalgiana</name>
    <dbReference type="NCBI Taxonomy" id="2315210"/>
    <lineage>
        <taxon>Eukaryota</taxon>
        <taxon>Sar</taxon>
        <taxon>Stramenopiles</taxon>
        <taxon>Bigyra</taxon>
        <taxon>Labyrinthulomycetes</taxon>
        <taxon>Thraustochytrida</taxon>
        <taxon>Thraustochytriidae</taxon>
        <taxon>Hondaea</taxon>
    </lineage>
</organism>
<proteinExistence type="inferred from homology"/>
<dbReference type="GO" id="GO:0015031">
    <property type="term" value="P:protein transport"/>
    <property type="evidence" value="ECO:0007669"/>
    <property type="project" value="UniProtKB-KW"/>
</dbReference>
<dbReference type="GO" id="GO:0000139">
    <property type="term" value="C:Golgi membrane"/>
    <property type="evidence" value="ECO:0007669"/>
    <property type="project" value="UniProtKB-SubCell"/>
</dbReference>
<evidence type="ECO:0000256" key="2">
    <source>
        <dbReference type="ARBA" id="ARBA00007603"/>
    </source>
</evidence>
<dbReference type="Pfam" id="PF12022">
    <property type="entry name" value="COG2_C"/>
    <property type="match status" value="1"/>
</dbReference>
<dbReference type="PANTHER" id="PTHR12961">
    <property type="entry name" value="CONSERVED OLIGOMERIC GOLGI COMPLEX COMPONENT 2"/>
    <property type="match status" value="1"/>
</dbReference>
<dbReference type="InParanoid" id="A0A2R5GA65"/>
<keyword evidence="5" id="KW-0653">Protein transport</keyword>
<evidence type="ECO:0000313" key="13">
    <source>
        <dbReference type="Proteomes" id="UP000241890"/>
    </source>
</evidence>
<evidence type="ECO:0000256" key="9">
    <source>
        <dbReference type="SAM" id="MobiDB-lite"/>
    </source>
</evidence>
<protein>
    <recommendedName>
        <fullName evidence="3">Conserved oligomeric Golgi complex subunit 2</fullName>
    </recommendedName>
    <alternativeName>
        <fullName evidence="8">Component of oligomeric Golgi complex 2</fullName>
    </alternativeName>
</protein>
<dbReference type="InterPro" id="IPR024602">
    <property type="entry name" value="COG_su2_N"/>
</dbReference>
<dbReference type="GO" id="GO:0017119">
    <property type="term" value="C:Golgi transport complex"/>
    <property type="evidence" value="ECO:0007669"/>
    <property type="project" value="TreeGrafter"/>
</dbReference>
<comment type="caution">
    <text evidence="12">The sequence shown here is derived from an EMBL/GenBank/DDBJ whole genome shotgun (WGS) entry which is preliminary data.</text>
</comment>
<dbReference type="OrthoDB" id="332281at2759"/>
<dbReference type="Proteomes" id="UP000241890">
    <property type="component" value="Unassembled WGS sequence"/>
</dbReference>
<dbReference type="InterPro" id="IPR009316">
    <property type="entry name" value="COG2"/>
</dbReference>